<dbReference type="FunFam" id="2.30.29.30:FF:000018">
    <property type="entry name" value="E3 SUMO-protein ligase RanBP2"/>
    <property type="match status" value="4"/>
</dbReference>
<proteinExistence type="inferred from homology"/>
<dbReference type="InterPro" id="IPR000156">
    <property type="entry name" value="Ran_bind_dom"/>
</dbReference>
<keyword evidence="15" id="KW-0832">Ubl conjugation</keyword>
<feature type="domain" description="RanBD1" evidence="31">
    <location>
        <begin position="2541"/>
        <end position="2676"/>
    </location>
</feature>
<comment type="pathway">
    <text evidence="3">Protein modification; protein sumoylation.</text>
</comment>
<keyword evidence="22" id="KW-0539">Nucleus</keyword>
<dbReference type="Proteomes" id="UP000694408">
    <property type="component" value="Unplaced"/>
</dbReference>
<dbReference type="GO" id="GO:0003723">
    <property type="term" value="F:RNA binding"/>
    <property type="evidence" value="ECO:0007669"/>
    <property type="project" value="UniProtKB-KW"/>
</dbReference>
<evidence type="ECO:0000256" key="15">
    <source>
        <dbReference type="ARBA" id="ARBA00022843"/>
    </source>
</evidence>
<comment type="similarity">
    <text evidence="23">Belongs to the RanBP2 E3 ligase family.</text>
</comment>
<evidence type="ECO:0000256" key="17">
    <source>
        <dbReference type="ARBA" id="ARBA00022927"/>
    </source>
</evidence>
<feature type="repeat" description="TPR" evidence="27">
    <location>
        <begin position="60"/>
        <end position="93"/>
    </location>
</feature>
<feature type="compositionally biased region" description="Low complexity" evidence="29">
    <location>
        <begin position="1993"/>
        <end position="2003"/>
    </location>
</feature>
<evidence type="ECO:0000256" key="8">
    <source>
        <dbReference type="ARBA" id="ARBA00022679"/>
    </source>
</evidence>
<evidence type="ECO:0000256" key="19">
    <source>
        <dbReference type="ARBA" id="ARBA00023132"/>
    </source>
</evidence>
<evidence type="ECO:0000256" key="9">
    <source>
        <dbReference type="ARBA" id="ARBA00022723"/>
    </source>
</evidence>
<evidence type="ECO:0000256" key="12">
    <source>
        <dbReference type="ARBA" id="ARBA00022786"/>
    </source>
</evidence>
<evidence type="ECO:0000256" key="28">
    <source>
        <dbReference type="SAM" id="Coils"/>
    </source>
</evidence>
<feature type="region of interest" description="Disordered" evidence="29">
    <location>
        <begin position="1143"/>
        <end position="1175"/>
    </location>
</feature>
<dbReference type="InterPro" id="IPR011990">
    <property type="entry name" value="TPR-like_helical_dom_sf"/>
</dbReference>
<feature type="region of interest" description="Disordered" evidence="29">
    <location>
        <begin position="1693"/>
        <end position="1728"/>
    </location>
</feature>
<dbReference type="PROSITE" id="PS50199">
    <property type="entry name" value="ZF_RANBP2_2"/>
    <property type="match status" value="3"/>
</dbReference>
<feature type="compositionally biased region" description="Polar residues" evidence="29">
    <location>
        <begin position="1312"/>
        <end position="1328"/>
    </location>
</feature>
<dbReference type="Gene3D" id="4.10.1060.10">
    <property type="entry name" value="Zinc finger, RanBP2-type"/>
    <property type="match status" value="3"/>
</dbReference>
<keyword evidence="12" id="KW-0833">Ubl conjugation pathway</keyword>
<keyword evidence="13" id="KW-0509">mRNA transport</keyword>
<dbReference type="GO" id="GO:0051028">
    <property type="term" value="P:mRNA transport"/>
    <property type="evidence" value="ECO:0007669"/>
    <property type="project" value="UniProtKB-KW"/>
</dbReference>
<keyword evidence="20" id="KW-0472">Membrane</keyword>
<dbReference type="Pfam" id="PF00641">
    <property type="entry name" value="Zn_ribbon_RanBP"/>
    <property type="match status" value="3"/>
</dbReference>
<dbReference type="InterPro" id="IPR020892">
    <property type="entry name" value="Cyclophilin-type_PPIase_CS"/>
</dbReference>
<dbReference type="FunFam" id="1.25.40.10:FF:000114">
    <property type="entry name" value="E3 SUMO-protein ligase RanBP2 isoform X1"/>
    <property type="match status" value="1"/>
</dbReference>
<protein>
    <recommendedName>
        <fullName evidence="24">E3 SUMO-protein ligase RanBP2</fullName>
    </recommendedName>
    <alternativeName>
        <fullName evidence="25">Ran-binding protein 2</fullName>
    </alternativeName>
</protein>
<evidence type="ECO:0000256" key="18">
    <source>
        <dbReference type="ARBA" id="ARBA00022990"/>
    </source>
</evidence>
<keyword evidence="19" id="KW-0811">Translocation</keyword>
<dbReference type="Pfam" id="PF00160">
    <property type="entry name" value="Pro_isomerase"/>
    <property type="match status" value="1"/>
</dbReference>
<dbReference type="InterPro" id="IPR029000">
    <property type="entry name" value="Cyclophilin-like_dom_sf"/>
</dbReference>
<keyword evidence="9" id="KW-0479">Metal-binding</keyword>
<dbReference type="GO" id="GO:0005096">
    <property type="term" value="F:GTPase activator activity"/>
    <property type="evidence" value="ECO:0007669"/>
    <property type="project" value="TreeGrafter"/>
</dbReference>
<keyword evidence="27" id="KW-0802">TPR repeat</keyword>
<feature type="compositionally biased region" description="Polar residues" evidence="29">
    <location>
        <begin position="2315"/>
        <end position="2325"/>
    </location>
</feature>
<dbReference type="GO" id="GO:0031965">
    <property type="term" value="C:nuclear membrane"/>
    <property type="evidence" value="ECO:0007669"/>
    <property type="project" value="UniProtKB-SubCell"/>
</dbReference>
<keyword evidence="21" id="KW-1015">Disulfide bond</keyword>
<dbReference type="GO" id="GO:0003755">
    <property type="term" value="F:peptidyl-prolyl cis-trans isomerase activity"/>
    <property type="evidence" value="ECO:0007669"/>
    <property type="project" value="InterPro"/>
</dbReference>
<keyword evidence="10" id="KW-0677">Repeat</keyword>
<feature type="domain" description="RanBD1" evidence="31">
    <location>
        <begin position="2029"/>
        <end position="2165"/>
    </location>
</feature>
<evidence type="ECO:0000313" key="34">
    <source>
        <dbReference type="Proteomes" id="UP000694408"/>
    </source>
</evidence>
<evidence type="ECO:0000256" key="22">
    <source>
        <dbReference type="ARBA" id="ARBA00023242"/>
    </source>
</evidence>
<evidence type="ECO:0000256" key="1">
    <source>
        <dbReference type="ARBA" id="ARBA00004126"/>
    </source>
</evidence>
<dbReference type="PANTHER" id="PTHR23138">
    <property type="entry name" value="RAN BINDING PROTEIN"/>
    <property type="match status" value="1"/>
</dbReference>
<dbReference type="Pfam" id="PF12185">
    <property type="entry name" value="IR1-M"/>
    <property type="match status" value="2"/>
</dbReference>
<feature type="domain" description="RanBD1" evidence="31">
    <location>
        <begin position="1734"/>
        <end position="1870"/>
    </location>
</feature>
<dbReference type="PANTHER" id="PTHR23138:SF87">
    <property type="entry name" value="E3 SUMO-PROTEIN LIGASE RANBP2"/>
    <property type="match status" value="1"/>
</dbReference>
<dbReference type="InterPro" id="IPR002130">
    <property type="entry name" value="Cyclophilin-type_PPIase_dom"/>
</dbReference>
<evidence type="ECO:0000256" key="16">
    <source>
        <dbReference type="ARBA" id="ARBA00022884"/>
    </source>
</evidence>
<dbReference type="SMART" id="SM00547">
    <property type="entry name" value="ZnF_RBZ"/>
    <property type="match status" value="3"/>
</dbReference>
<dbReference type="Gene3D" id="2.40.100.10">
    <property type="entry name" value="Cyclophilin-like"/>
    <property type="match status" value="1"/>
</dbReference>
<dbReference type="SUPFAM" id="SSF50729">
    <property type="entry name" value="PH domain-like"/>
    <property type="match status" value="4"/>
</dbReference>
<dbReference type="Ensembl" id="ENSJHYT00000003137.1">
    <property type="protein sequence ID" value="ENSJHYP00000002527.1"/>
    <property type="gene ID" value="ENSJHYG00000001195.1"/>
</dbReference>
<dbReference type="SMART" id="SM00160">
    <property type="entry name" value="RanBD"/>
    <property type="match status" value="4"/>
</dbReference>
<keyword evidence="28" id="KW-0175">Coiled coil</keyword>
<evidence type="ECO:0000256" key="24">
    <source>
        <dbReference type="ARBA" id="ARBA00070141"/>
    </source>
</evidence>
<evidence type="ECO:0000256" key="5">
    <source>
        <dbReference type="ARBA" id="ARBA00022481"/>
    </source>
</evidence>
<dbReference type="SMART" id="SM00028">
    <property type="entry name" value="TPR"/>
    <property type="match status" value="2"/>
</dbReference>
<evidence type="ECO:0000256" key="25">
    <source>
        <dbReference type="ARBA" id="ARBA00081161"/>
    </source>
</evidence>
<feature type="region of interest" description="Disordered" evidence="29">
    <location>
        <begin position="1911"/>
        <end position="1944"/>
    </location>
</feature>
<evidence type="ECO:0000256" key="13">
    <source>
        <dbReference type="ARBA" id="ARBA00022816"/>
    </source>
</evidence>
<feature type="region of interest" description="Disordered" evidence="29">
    <location>
        <begin position="967"/>
        <end position="1060"/>
    </location>
</feature>
<dbReference type="SUPFAM" id="SSF50891">
    <property type="entry name" value="Cyclophilin-like"/>
    <property type="match status" value="1"/>
</dbReference>
<evidence type="ECO:0000256" key="29">
    <source>
        <dbReference type="SAM" id="MobiDB-lite"/>
    </source>
</evidence>
<evidence type="ECO:0000313" key="33">
    <source>
        <dbReference type="Ensembl" id="ENSJHYP00000002527.1"/>
    </source>
</evidence>
<dbReference type="GO" id="GO:0008270">
    <property type="term" value="F:zinc ion binding"/>
    <property type="evidence" value="ECO:0007669"/>
    <property type="project" value="UniProtKB-KW"/>
</dbReference>
<dbReference type="Gene3D" id="1.25.40.10">
    <property type="entry name" value="Tetratricopeptide repeat domain"/>
    <property type="match status" value="1"/>
</dbReference>
<keyword evidence="19" id="KW-0906">Nuclear pore complex</keyword>
<feature type="domain" description="RanBP2-type" evidence="32">
    <location>
        <begin position="1456"/>
        <end position="1485"/>
    </location>
</feature>
<dbReference type="SUPFAM" id="SSF48452">
    <property type="entry name" value="TPR-like"/>
    <property type="match status" value="1"/>
</dbReference>
<dbReference type="GO" id="GO:0019789">
    <property type="term" value="F:SUMO transferase activity"/>
    <property type="evidence" value="ECO:0007669"/>
    <property type="project" value="UniProtKB-ARBA"/>
</dbReference>
<sequence length="2854" mass="319568">MRRTKPEVERYVASLQAAAPSPREKSMKGFLFAKLYFEIKEYELAKRYISTYLNVQERDPKAHRFLGQIYEAEDNIEKAFGCYKRSVELNPTQKDLVLKIAELLCNNDITDGRAKYWVDRAAKLFPGSPAIYRLKEQLLDCKGEDGWNQLFDLIQAELYARPDDVYINIRLVALYRSNNRLKDAVLHCQEAEKRIPLQSSLEWCSCVVETFEEYLESLQDLEYDKNNWRTIKKDHLLAYSSFVKLTLSSRDVQECREALESFDRALQSVKPYVSAADELSRTYVEMRGQLYMHAGALLLKMAQDNETQWRAMCELAALCYLLSFQVPKPKSKLIKGDQTGQDMLEMLACDRKSQSGHMLLNLSHGKQDFFKEIVESFANKNGSFALFDSLFESGASRERSFIGTDDIGNVSTQAPVQIELHKYDIGAIRLHNGSLQHLVWLGLQWNSMSILPPMRKWLKQLFHLPQETSRLETDAPESICLLDLEVFLLGVIFTSNLQLQEKFNSHYSPHQPQFLPLPICKQLYTEKQRSWWDAVRTLLQRKSVPGTAAKLRLIVQHGISTLRTLDKHGLQPALIIHWAKSLQKTGINLNSFYDQKEYIGRSVYYWKKVLPMLETIKKKRSISEPTDPLFKHFHSVDVQVFQVAAYEEEAQIAFAMLDAVDGKTDDALIAFEAIEHVVSYWNLAMIFQRKAEEIENDVMLPEEHEEHKTYLLKAKYYLMKIIAESSSDMSVAEKLPVSLETVREVLDTVIQELGENCEEGSLAFRNGLSRTVDSAMKHSTPSPTKFSFSPTKTYKFSPKTPPQWAEDHKSILQMICQQVEALKNDLQEMKLNNSNTNASHRWPAENYGTDAIPDSYQRAQNLHEAPLTVATTGPSVFYSQSPAYNSQYLLGTAATNVTPAKPPVYGMNRLAPQPHIYSYQPPPMHTPPLQNTSGCMFSQEMYGPPLRFDSPGTTLISPRTADDYYNYSVPQASTNPTLPKPGYFTNRSATPPTLKPAEPKPMPKFGQPGTAEGSKPPMSTPAQPSQPTTFKFKPNFKSNDGDFTFSSPPQVAPQPLNAPFNSRESLLDLLTSDKPLQDDRYVDQKPVSDPTNSSRNIFNFSNKHIPGMSLRDNTGQNVHKNVGFEKSDTFSAQEPSKPVFMASNSDLANRSHETEGGSTHGGDEDDDGPHFDPVVPLPDKIEVKTGEEDEEEFFCNRAKLFRFDAESKEWKERGIGNVKILKHKVSGKFRLLMRRDQVLKICANHYINTDMKLTPNAASDKSFVWHALDYADELPKPEQLAIRFKTPEEAMLFKKKFEEAQNILKSLGSNADTSVAQSSGTAKETANQDIKEPNRTTSGTMNLGFQFLKDGTSSEPDSKGTLTATSTASSTTFSFGKDAQQASSSGGFGQHLLKKDQWVCKVCLVPNEATAKNCVACQSPNPGVWETHGTPMTGYANLKPSGNTVQDKFGSPFAKKEGQWDCSVCSTRNEAEDVNCSSCQSPKPQNQPNTSIPSVLASAGLELGSIADSSKPQKNGFEGLFTKKEGQWDCSTCLVRNEGSSLTCVACETPNPSAKPAGDALPTPAFGLKSKLPELGGGQLGTGFKFGLEQGKTPPFTFQISSDTEAKPAKEGFSFSMQMPAGGFKFGIQESNKKELPSDSGIGFQFQETADKEKIDFVFGQNSSTSTFAELAKSTPREGFQFGKKDPNFKGFSGAGEKLFSSQNSKTDQKANTSADLSEKDDDVYRTEESDDIHFEPIVQMPEKVEPFTGEEDEKVLYSQRVKLFRFDPETSQWKERGVGILKILKNEVNGKVRILMRREQVLKVCANHWITTTMNLKQLSGSDKAWMWMANDFSDGDAKLEHLAAKFKTPEQAEEFKQKFEECQRLLLDIPLQTPHKLVDTGRTAQLIQKAEEMKCGLKDLKTFLTDDKTKLSEEESGNPACTSSTSDLVIKPHAESTGPTLEWDNYDLREEALDDSVSSSVYASPLASSPVRKNLFRFGESTTGFSFSFKSALSPSKSPAKQNQSRTSVGTDEDSDVTQEEERDGQYFEPVVPLPDLVEVTSGEENEQVVFSHRAKLYRYDKDANQWKERGIGDIKILQNYDNKQVRIVMRRDQVLKLCANHRITPDMNLQQMKGSDRAWVWTACDFADGERKVELLAVRFKLQDVADSFKQIFDEAKHAQERETLITPLSSRANTPKEFPCGKNAVAVLEETTRERTDVSHGDDTSDTTVEAAEVASTSETPSKTVVSPPKFVFGSESVKSIFSNEKSKTFTFGNTSATGSLFGFSFNPPRKSEGHIPASQDTAQKEPEGSEPPKISNATQKPVDSKVDNLPASSQDGPSNFSFRILEKAEKTTVSEDDVPSDEVVIVYELTPTPEQRALADFLKLPSTFFCYKNKPGYASDDDDGLAKKSEFNNERECAATLEKKPAPEEKDETKALQVPSASVCGVSTDTEGDSLENLKSEAKIQEMKVRAKTLLNFLLLNLYSYFIIISFGFGNTTGLSFADLASKSSEDFAFGSKDKNFKWANTGATVFGDTTRKADEDEGGSDDEVVHSDDIHFEPIVSLPEVEVKSGEEDEEILFKERAKLYRWDRDVTQWKERGVGEIKILFHTQKKYYRVLMRRDQVLKVCANHVITKEMNLVPSDTSNNAFIWTATDYADGEVKVEQFAVRFKSQEMANSFKKMFEECQRSLSELQKGHLSLAAGLSKDTNPVVYFEVSADDEPLGHITMELFANIVPRTAENFRALCTGEKGFGFKNSRFHRIVTDFVCQGGDITNHDGTGGRSIYGTAFEDENFIVKHTGPGLLSMANKGRDTNNSQFFITLKKAEHLDFKHVVFGFVKDGMDVVKKIESFGSPKGLVNGRIVITDCGQI</sequence>
<evidence type="ECO:0000256" key="4">
    <source>
        <dbReference type="ARBA" id="ARBA00022448"/>
    </source>
</evidence>
<feature type="coiled-coil region" evidence="28">
    <location>
        <begin position="812"/>
        <end position="839"/>
    </location>
</feature>
<reference evidence="33" key="2">
    <citation type="submission" date="2025-09" db="UniProtKB">
        <authorList>
            <consortium name="Ensembl"/>
        </authorList>
    </citation>
    <scope>IDENTIFICATION</scope>
</reference>
<dbReference type="GO" id="GO:0006457">
    <property type="term" value="P:protein folding"/>
    <property type="evidence" value="ECO:0007669"/>
    <property type="project" value="InterPro"/>
</dbReference>
<keyword evidence="4" id="KW-0813">Transport</keyword>
<evidence type="ECO:0000259" key="31">
    <source>
        <dbReference type="PROSITE" id="PS50196"/>
    </source>
</evidence>
<feature type="region of interest" description="Disordered" evidence="29">
    <location>
        <begin position="1074"/>
        <end position="1097"/>
    </location>
</feature>
<evidence type="ECO:0000256" key="26">
    <source>
        <dbReference type="PROSITE-ProRule" id="PRU00322"/>
    </source>
</evidence>
<dbReference type="GO" id="GO:0005737">
    <property type="term" value="C:cytoplasm"/>
    <property type="evidence" value="ECO:0007669"/>
    <property type="project" value="TreeGrafter"/>
</dbReference>
<dbReference type="CDD" id="cd13177">
    <property type="entry name" value="RanBD2_RanBP2-like"/>
    <property type="match status" value="1"/>
</dbReference>
<dbReference type="PROSITE" id="PS50005">
    <property type="entry name" value="TPR"/>
    <property type="match status" value="1"/>
</dbReference>
<reference evidence="33" key="1">
    <citation type="submission" date="2025-08" db="UniProtKB">
        <authorList>
            <consortium name="Ensembl"/>
        </authorList>
    </citation>
    <scope>IDENTIFICATION</scope>
</reference>
<dbReference type="PRINTS" id="PR00153">
    <property type="entry name" value="CSAPPISMRASE"/>
</dbReference>
<dbReference type="PROSITE" id="PS50072">
    <property type="entry name" value="CSA_PPIASE_2"/>
    <property type="match status" value="1"/>
</dbReference>
<evidence type="ECO:0000256" key="23">
    <source>
        <dbReference type="ARBA" id="ARBA00061164"/>
    </source>
</evidence>
<dbReference type="Pfam" id="PF00638">
    <property type="entry name" value="Ran_BP1"/>
    <property type="match status" value="4"/>
</dbReference>
<dbReference type="GO" id="GO:0005643">
    <property type="term" value="C:nuclear pore"/>
    <property type="evidence" value="ECO:0007669"/>
    <property type="project" value="UniProtKB-SubCell"/>
</dbReference>
<dbReference type="PROSITE" id="PS50196">
    <property type="entry name" value="RANBD1"/>
    <property type="match status" value="4"/>
</dbReference>
<keyword evidence="34" id="KW-1185">Reference proteome</keyword>
<evidence type="ECO:0000256" key="7">
    <source>
        <dbReference type="ARBA" id="ARBA00022553"/>
    </source>
</evidence>
<dbReference type="PROSITE" id="PS00170">
    <property type="entry name" value="CSA_PPIASE_1"/>
    <property type="match status" value="1"/>
</dbReference>
<dbReference type="CDD" id="cd14685">
    <property type="entry name" value="RanBD3_RanBP2-like"/>
    <property type="match status" value="1"/>
</dbReference>
<evidence type="ECO:0000256" key="14">
    <source>
        <dbReference type="ARBA" id="ARBA00022833"/>
    </source>
</evidence>
<keyword evidence="11 26" id="KW-0863">Zinc-finger</keyword>
<evidence type="ECO:0000256" key="6">
    <source>
        <dbReference type="ARBA" id="ARBA00022499"/>
    </source>
</evidence>
<evidence type="ECO:0000256" key="10">
    <source>
        <dbReference type="ARBA" id="ARBA00022737"/>
    </source>
</evidence>
<keyword evidence="18" id="KW-0007">Acetylation</keyword>
<dbReference type="GO" id="GO:0006607">
    <property type="term" value="P:NLS-bearing protein import into nucleus"/>
    <property type="evidence" value="ECO:0007669"/>
    <property type="project" value="TreeGrafter"/>
</dbReference>
<dbReference type="FunFam" id="4.10.1060.10:FF:000003">
    <property type="entry name" value="E3 SUMO-protein ligase RanBP2"/>
    <property type="match status" value="2"/>
</dbReference>
<evidence type="ECO:0000256" key="20">
    <source>
        <dbReference type="ARBA" id="ARBA00023136"/>
    </source>
</evidence>
<comment type="subcellular location">
    <subcellularLocation>
        <location evidence="1">Nucleus membrane</location>
    </subcellularLocation>
    <subcellularLocation>
        <location evidence="2">Nucleus</location>
        <location evidence="2">Nuclear pore complex</location>
    </subcellularLocation>
</comment>
<keyword evidence="7" id="KW-0597">Phosphoprotein</keyword>
<evidence type="ECO:0000256" key="3">
    <source>
        <dbReference type="ARBA" id="ARBA00004718"/>
    </source>
</evidence>
<feature type="compositionally biased region" description="Polar residues" evidence="29">
    <location>
        <begin position="968"/>
        <end position="977"/>
    </location>
</feature>
<keyword evidence="8" id="KW-0808">Transferase</keyword>
<evidence type="ECO:0000256" key="2">
    <source>
        <dbReference type="ARBA" id="ARBA00004567"/>
    </source>
</evidence>
<feature type="compositionally biased region" description="Basic and acidic residues" evidence="29">
    <location>
        <begin position="2196"/>
        <end position="2207"/>
    </location>
</feature>
<evidence type="ECO:0000259" key="32">
    <source>
        <dbReference type="PROSITE" id="PS50199"/>
    </source>
</evidence>
<dbReference type="InterPro" id="IPR019734">
    <property type="entry name" value="TPR_rpt"/>
</dbReference>
<organism evidence="33 34">
    <name type="scientific">Junco hyemalis</name>
    <name type="common">Dark-eyed junco</name>
    <dbReference type="NCBI Taxonomy" id="40217"/>
    <lineage>
        <taxon>Eukaryota</taxon>
        <taxon>Metazoa</taxon>
        <taxon>Chordata</taxon>
        <taxon>Craniata</taxon>
        <taxon>Vertebrata</taxon>
        <taxon>Euteleostomi</taxon>
        <taxon>Archelosauria</taxon>
        <taxon>Archosauria</taxon>
        <taxon>Dinosauria</taxon>
        <taxon>Saurischia</taxon>
        <taxon>Theropoda</taxon>
        <taxon>Coelurosauria</taxon>
        <taxon>Aves</taxon>
        <taxon>Neognathae</taxon>
        <taxon>Neoaves</taxon>
        <taxon>Telluraves</taxon>
        <taxon>Australaves</taxon>
        <taxon>Passeriformes</taxon>
        <taxon>Passerellidae</taxon>
        <taxon>Junco</taxon>
    </lineage>
</organism>
<accession>A0A8C5ID42</accession>
<evidence type="ECO:0000256" key="21">
    <source>
        <dbReference type="ARBA" id="ARBA00023157"/>
    </source>
</evidence>
<feature type="region of interest" description="Disordered" evidence="29">
    <location>
        <begin position="2196"/>
        <end position="2231"/>
    </location>
</feature>
<feature type="domain" description="RanBP2-type" evidence="32">
    <location>
        <begin position="1394"/>
        <end position="1423"/>
    </location>
</feature>
<name>A0A8C5ID42_JUNHY</name>
<keyword evidence="17" id="KW-0653">Protein transport</keyword>
<keyword evidence="5" id="KW-0488">Methylation</keyword>
<feature type="domain" description="RanBP2-type" evidence="32">
    <location>
        <begin position="1524"/>
        <end position="1553"/>
    </location>
</feature>
<dbReference type="InterPro" id="IPR001876">
    <property type="entry name" value="Znf_RanBP2"/>
</dbReference>
<feature type="region of interest" description="Disordered" evidence="29">
    <location>
        <begin position="2267"/>
        <end position="2325"/>
    </location>
</feature>
<feature type="compositionally biased region" description="Polar residues" evidence="29">
    <location>
        <begin position="1020"/>
        <end position="1029"/>
    </location>
</feature>
<dbReference type="CDD" id="cd14684">
    <property type="entry name" value="RanBD1_RanBP2-like"/>
    <property type="match status" value="1"/>
</dbReference>
<dbReference type="InterPro" id="IPR022011">
    <property type="entry name" value="IR1-M"/>
</dbReference>
<feature type="region of interest" description="Disordered" evidence="29">
    <location>
        <begin position="1993"/>
        <end position="2028"/>
    </location>
</feature>
<dbReference type="FunFam" id="2.40.100.10:FF:000020">
    <property type="entry name" value="E3 SUMO-protein ligase RanBP2"/>
    <property type="match status" value="1"/>
</dbReference>
<feature type="compositionally biased region" description="Polar residues" evidence="29">
    <location>
        <begin position="2219"/>
        <end position="2229"/>
    </location>
</feature>
<keyword evidence="14" id="KW-0862">Zinc</keyword>
<dbReference type="PROSITE" id="PS01358">
    <property type="entry name" value="ZF_RANBP2_1"/>
    <property type="match status" value="3"/>
</dbReference>
<evidence type="ECO:0000256" key="27">
    <source>
        <dbReference type="PROSITE-ProRule" id="PRU00339"/>
    </source>
</evidence>
<dbReference type="InterPro" id="IPR045255">
    <property type="entry name" value="RanBP1-like"/>
</dbReference>
<feature type="compositionally biased region" description="Acidic residues" evidence="29">
    <location>
        <begin position="2013"/>
        <end position="2025"/>
    </location>
</feature>
<dbReference type="Gene3D" id="2.30.29.30">
    <property type="entry name" value="Pleckstrin-homology domain (PH domain)/Phosphotyrosine-binding domain (PTB)"/>
    <property type="match status" value="4"/>
</dbReference>
<feature type="compositionally biased region" description="Polar residues" evidence="29">
    <location>
        <begin position="1700"/>
        <end position="1716"/>
    </location>
</feature>
<evidence type="ECO:0000256" key="11">
    <source>
        <dbReference type="ARBA" id="ARBA00022771"/>
    </source>
</evidence>
<dbReference type="InterPro" id="IPR036443">
    <property type="entry name" value="Znf_RanBP2_sf"/>
</dbReference>
<dbReference type="GO" id="GO:0051168">
    <property type="term" value="P:nuclear export"/>
    <property type="evidence" value="ECO:0007669"/>
    <property type="project" value="UniProtKB-ARBA"/>
</dbReference>
<evidence type="ECO:0000259" key="30">
    <source>
        <dbReference type="PROSITE" id="PS50072"/>
    </source>
</evidence>
<dbReference type="SUPFAM" id="SSF90209">
    <property type="entry name" value="Ran binding protein zinc finger-like"/>
    <property type="match status" value="3"/>
</dbReference>
<feature type="domain" description="RanBD1" evidence="31">
    <location>
        <begin position="1170"/>
        <end position="1306"/>
    </location>
</feature>
<dbReference type="InterPro" id="IPR011993">
    <property type="entry name" value="PH-like_dom_sf"/>
</dbReference>
<keyword evidence="16" id="KW-0694">RNA-binding</keyword>
<keyword evidence="6" id="KW-1017">Isopeptide bond</keyword>
<feature type="domain" description="PPIase cyclophilin-type" evidence="30">
    <location>
        <begin position="2697"/>
        <end position="2853"/>
    </location>
</feature>
<feature type="region of interest" description="Disordered" evidence="29">
    <location>
        <begin position="1312"/>
        <end position="1365"/>
    </location>
</feature>
<dbReference type="CDD" id="cd01926">
    <property type="entry name" value="cyclophilin_ABH_like"/>
    <property type="match status" value="1"/>
</dbReference>